<dbReference type="AlphaFoldDB" id="A0AAV4TXY4"/>
<reference evidence="1 2" key="1">
    <citation type="submission" date="2021-06" db="EMBL/GenBank/DDBJ databases">
        <title>Caerostris darwini draft genome.</title>
        <authorList>
            <person name="Kono N."/>
            <person name="Arakawa K."/>
        </authorList>
    </citation>
    <scope>NUCLEOTIDE SEQUENCE [LARGE SCALE GENOMIC DNA]</scope>
</reference>
<evidence type="ECO:0000313" key="2">
    <source>
        <dbReference type="Proteomes" id="UP001054837"/>
    </source>
</evidence>
<organism evidence="1 2">
    <name type="scientific">Caerostris darwini</name>
    <dbReference type="NCBI Taxonomy" id="1538125"/>
    <lineage>
        <taxon>Eukaryota</taxon>
        <taxon>Metazoa</taxon>
        <taxon>Ecdysozoa</taxon>
        <taxon>Arthropoda</taxon>
        <taxon>Chelicerata</taxon>
        <taxon>Arachnida</taxon>
        <taxon>Araneae</taxon>
        <taxon>Araneomorphae</taxon>
        <taxon>Entelegynae</taxon>
        <taxon>Araneoidea</taxon>
        <taxon>Araneidae</taxon>
        <taxon>Caerostris</taxon>
    </lineage>
</organism>
<dbReference type="EMBL" id="BPLQ01010320">
    <property type="protein sequence ID" value="GIY49937.1"/>
    <property type="molecule type" value="Genomic_DNA"/>
</dbReference>
<comment type="caution">
    <text evidence="1">The sequence shown here is derived from an EMBL/GenBank/DDBJ whole genome shotgun (WGS) entry which is preliminary data.</text>
</comment>
<proteinExistence type="predicted"/>
<sequence length="114" mass="12870">MNKSFLLHIHYTHLNVYWNDKSSRDFHGIGQSSGISPIRIKSTPHPFPEVLPPTALLMHHCLLHLESPPAVSRSDTNPLITSIIRSRVPERSSGDWVWGGLSHKKRIASLFQGE</sequence>
<accession>A0AAV4TXY4</accession>
<evidence type="ECO:0008006" key="3">
    <source>
        <dbReference type="Google" id="ProtNLM"/>
    </source>
</evidence>
<dbReference type="Proteomes" id="UP001054837">
    <property type="component" value="Unassembled WGS sequence"/>
</dbReference>
<gene>
    <name evidence="1" type="ORF">CDAR_183841</name>
</gene>
<evidence type="ECO:0000313" key="1">
    <source>
        <dbReference type="EMBL" id="GIY49937.1"/>
    </source>
</evidence>
<keyword evidence="2" id="KW-1185">Reference proteome</keyword>
<protein>
    <recommendedName>
        <fullName evidence="3">Ycf15</fullName>
    </recommendedName>
</protein>
<name>A0AAV4TXY4_9ARAC</name>